<evidence type="ECO:0000313" key="2">
    <source>
        <dbReference type="Proteomes" id="UP000597656"/>
    </source>
</evidence>
<proteinExistence type="predicted"/>
<comment type="caution">
    <text evidence="1">The sequence shown here is derived from an EMBL/GenBank/DDBJ whole genome shotgun (WGS) entry which is preliminary data.</text>
</comment>
<sequence length="112" mass="12810">MQFADLVELAGFAGVSVWLKMDGERATHRWTVLLSCPDADFRYRRDVNRFDQVVRIVRDELSALPGEWSWLDDEIEDLDEFAEHYEQLGREGAIIVVDSTGEQTLRPASPAL</sequence>
<reference evidence="2" key="1">
    <citation type="journal article" date="2019" name="Int. J. Syst. Evol. Microbiol.">
        <title>The Global Catalogue of Microorganisms (GCM) 10K type strain sequencing project: providing services to taxonomists for standard genome sequencing and annotation.</title>
        <authorList>
            <consortium name="The Broad Institute Genomics Platform"/>
            <consortium name="The Broad Institute Genome Sequencing Center for Infectious Disease"/>
            <person name="Wu L."/>
            <person name="Ma J."/>
        </authorList>
    </citation>
    <scope>NUCLEOTIDE SEQUENCE [LARGE SCALE GENOMIC DNA]</scope>
    <source>
        <strain evidence="2">CGMCC 4.7319</strain>
    </source>
</reference>
<gene>
    <name evidence="1" type="ORF">GCM10011609_20950</name>
</gene>
<dbReference type="Proteomes" id="UP000597656">
    <property type="component" value="Unassembled WGS sequence"/>
</dbReference>
<dbReference type="EMBL" id="BMNC01000002">
    <property type="protein sequence ID" value="GGM84622.1"/>
    <property type="molecule type" value="Genomic_DNA"/>
</dbReference>
<organism evidence="1 2">
    <name type="scientific">Lentzea pudingi</name>
    <dbReference type="NCBI Taxonomy" id="1789439"/>
    <lineage>
        <taxon>Bacteria</taxon>
        <taxon>Bacillati</taxon>
        <taxon>Actinomycetota</taxon>
        <taxon>Actinomycetes</taxon>
        <taxon>Pseudonocardiales</taxon>
        <taxon>Pseudonocardiaceae</taxon>
        <taxon>Lentzea</taxon>
    </lineage>
</organism>
<evidence type="ECO:0000313" key="1">
    <source>
        <dbReference type="EMBL" id="GGM84622.1"/>
    </source>
</evidence>
<protein>
    <submittedName>
        <fullName evidence="1">Uncharacterized protein</fullName>
    </submittedName>
</protein>
<name>A0ABQ2HMA6_9PSEU</name>
<keyword evidence="2" id="KW-1185">Reference proteome</keyword>
<dbReference type="RefSeq" id="WP_189154386.1">
    <property type="nucleotide sequence ID" value="NZ_BMNC01000002.1"/>
</dbReference>
<accession>A0ABQ2HMA6</accession>